<comment type="caution">
    <text evidence="2">The sequence shown here is derived from an EMBL/GenBank/DDBJ whole genome shotgun (WGS) entry which is preliminary data.</text>
</comment>
<reference evidence="2" key="1">
    <citation type="journal article" date="2020" name="mSystems">
        <title>Genome- and Community-Level Interaction Insights into Carbon Utilization and Element Cycling Functions of Hydrothermarchaeota in Hydrothermal Sediment.</title>
        <authorList>
            <person name="Zhou Z."/>
            <person name="Liu Y."/>
            <person name="Xu W."/>
            <person name="Pan J."/>
            <person name="Luo Z.H."/>
            <person name="Li M."/>
        </authorList>
    </citation>
    <scope>NUCLEOTIDE SEQUENCE [LARGE SCALE GENOMIC DNA]</scope>
    <source>
        <strain evidence="2">SpSt-479</strain>
    </source>
</reference>
<evidence type="ECO:0000313" key="2">
    <source>
        <dbReference type="EMBL" id="HFI91712.1"/>
    </source>
</evidence>
<dbReference type="InterPro" id="IPR045741">
    <property type="entry name" value="PorV"/>
</dbReference>
<dbReference type="Gene3D" id="2.40.160.60">
    <property type="entry name" value="Outer membrane protein transport protein (OMPP1/FadL/TodX)"/>
    <property type="match status" value="1"/>
</dbReference>
<protein>
    <submittedName>
        <fullName evidence="2">PorV/PorQ family protein</fullName>
    </submittedName>
</protein>
<dbReference type="EMBL" id="DSUJ01000008">
    <property type="protein sequence ID" value="HFI91712.1"/>
    <property type="molecule type" value="Genomic_DNA"/>
</dbReference>
<evidence type="ECO:0000259" key="1">
    <source>
        <dbReference type="Pfam" id="PF19572"/>
    </source>
</evidence>
<dbReference type="Pfam" id="PF19572">
    <property type="entry name" value="PorV"/>
    <property type="match status" value="1"/>
</dbReference>
<sequence length="369" mass="40449">MKGVMLKKYMNPFNKFLIYSEEKMIHLKKLLLVLLIIGMAGVEVFGGGQNRAGTSGAPELRIPVGARYLSMAGSSISYVKGLESIYWNPAGVDLATSDANAIFSHRSYIADMSMNFVAASGRLGDIGSVGLSFRSLNIGDINVTTMDQPDGTGQIISPSYFVLGLTYSKQITDRISVGANFNLISENIDRVSASTFAFDFGVQYRDLFALSGFNLGVVVKNLGAPIKFDGNAMYVNAEDPNAQRGPTFLKIDAASAELPSEIAIGLSYHRNFDNDNSLTVSTTFQNNNYAYDDYKFGLEYSYRNLLYLRAGYLWAPQSTDNTPNIFQNYTVGVGLNLAEFSGLDLSVDYAYVPVKYFDANHVFALSFGF</sequence>
<name>A0A7V3E7U4_9BACT</name>
<gene>
    <name evidence="2" type="ORF">ENS31_09335</name>
</gene>
<accession>A0A7V3E7U4</accession>
<organism evidence="2">
    <name type="scientific">Ignavibacterium album</name>
    <dbReference type="NCBI Taxonomy" id="591197"/>
    <lineage>
        <taxon>Bacteria</taxon>
        <taxon>Pseudomonadati</taxon>
        <taxon>Ignavibacteriota</taxon>
        <taxon>Ignavibacteria</taxon>
        <taxon>Ignavibacteriales</taxon>
        <taxon>Ignavibacteriaceae</taxon>
        <taxon>Ignavibacterium</taxon>
    </lineage>
</organism>
<proteinExistence type="predicted"/>
<dbReference type="SUPFAM" id="SSF56935">
    <property type="entry name" value="Porins"/>
    <property type="match status" value="1"/>
</dbReference>
<dbReference type="AlphaFoldDB" id="A0A7V3E7U4"/>
<feature type="domain" description="Type IX secretion system protein PorV" evidence="1">
    <location>
        <begin position="49"/>
        <end position="231"/>
    </location>
</feature>
<dbReference type="NCBIfam" id="NF033709">
    <property type="entry name" value="PorV_fam"/>
    <property type="match status" value="1"/>
</dbReference>